<keyword evidence="3" id="KW-1185">Reference proteome</keyword>
<dbReference type="PANTHER" id="PTHR43798">
    <property type="entry name" value="MONOACYLGLYCEROL LIPASE"/>
    <property type="match status" value="1"/>
</dbReference>
<proteinExistence type="predicted"/>
<dbReference type="InterPro" id="IPR022742">
    <property type="entry name" value="Hydrolase_4"/>
</dbReference>
<dbReference type="InterPro" id="IPR029058">
    <property type="entry name" value="AB_hydrolase_fold"/>
</dbReference>
<protein>
    <submittedName>
        <fullName evidence="2">Pimeloyl-ACP methyl ester carboxylesterase</fullName>
    </submittedName>
</protein>
<name>A0A7W9EG55_9SPHN</name>
<dbReference type="PANTHER" id="PTHR43798:SF33">
    <property type="entry name" value="HYDROLASE, PUTATIVE (AFU_ORTHOLOGUE AFUA_2G14860)-RELATED"/>
    <property type="match status" value="1"/>
</dbReference>
<feature type="domain" description="Serine aminopeptidase S33" evidence="1">
    <location>
        <begin position="27"/>
        <end position="217"/>
    </location>
</feature>
<dbReference type="RefSeq" id="WP_184018793.1">
    <property type="nucleotide sequence ID" value="NZ_JACIJC010000004.1"/>
</dbReference>
<dbReference type="GO" id="GO:0047372">
    <property type="term" value="F:monoacylglycerol lipase activity"/>
    <property type="evidence" value="ECO:0007669"/>
    <property type="project" value="TreeGrafter"/>
</dbReference>
<evidence type="ECO:0000259" key="1">
    <source>
        <dbReference type="Pfam" id="PF12146"/>
    </source>
</evidence>
<accession>A0A7W9EG55</accession>
<evidence type="ECO:0000313" key="2">
    <source>
        <dbReference type="EMBL" id="MBB5686391.1"/>
    </source>
</evidence>
<comment type="caution">
    <text evidence="2">The sequence shown here is derived from an EMBL/GenBank/DDBJ whole genome shotgun (WGS) entry which is preliminary data.</text>
</comment>
<dbReference type="Gene3D" id="3.40.50.1820">
    <property type="entry name" value="alpha/beta hydrolase"/>
    <property type="match status" value="1"/>
</dbReference>
<dbReference type="GO" id="GO:0016020">
    <property type="term" value="C:membrane"/>
    <property type="evidence" value="ECO:0007669"/>
    <property type="project" value="TreeGrafter"/>
</dbReference>
<dbReference type="Proteomes" id="UP000549617">
    <property type="component" value="Unassembled WGS sequence"/>
</dbReference>
<reference evidence="2 3" key="1">
    <citation type="submission" date="2020-08" db="EMBL/GenBank/DDBJ databases">
        <title>Genomic Encyclopedia of Type Strains, Phase IV (KMG-IV): sequencing the most valuable type-strain genomes for metagenomic binning, comparative biology and taxonomic classification.</title>
        <authorList>
            <person name="Goeker M."/>
        </authorList>
    </citation>
    <scope>NUCLEOTIDE SEQUENCE [LARGE SCALE GENOMIC DNA]</scope>
    <source>
        <strain evidence="2 3">DSM 25079</strain>
    </source>
</reference>
<sequence>MREIRKGYVDATGGQIHYHSVAGSEPAIIFLHQTASSARSYDPLLEALTLPNRLIALDTPGFGNSADLGLWPSLQDYAAFVVEAADALSISRFHLFGHHTGATLAIEIAAAWPEGVLSLMLSGPVFMTVEEQARFIEHYEAPISPVRDGSHLATNWGYAASNNPTCAVDLLQDAVVDLLHAWRARPKAYMAVARHDTAARARDVHIPTLLLTAPGDFFYETFDRARAIFPKATVATTAGDNFQATADPQGVAAAIQDFLGAARL</sequence>
<gene>
    <name evidence="2" type="ORF">FHS49_002415</name>
</gene>
<dbReference type="InterPro" id="IPR050266">
    <property type="entry name" value="AB_hydrolase_sf"/>
</dbReference>
<dbReference type="Pfam" id="PF12146">
    <property type="entry name" value="Hydrolase_4"/>
    <property type="match status" value="1"/>
</dbReference>
<dbReference type="GO" id="GO:0046464">
    <property type="term" value="P:acylglycerol catabolic process"/>
    <property type="evidence" value="ECO:0007669"/>
    <property type="project" value="TreeGrafter"/>
</dbReference>
<dbReference type="SUPFAM" id="SSF53474">
    <property type="entry name" value="alpha/beta-Hydrolases"/>
    <property type="match status" value="1"/>
</dbReference>
<dbReference type="AlphaFoldDB" id="A0A7W9EG55"/>
<evidence type="ECO:0000313" key="3">
    <source>
        <dbReference type="Proteomes" id="UP000549617"/>
    </source>
</evidence>
<dbReference type="EMBL" id="JACIJC010000004">
    <property type="protein sequence ID" value="MBB5686391.1"/>
    <property type="molecule type" value="Genomic_DNA"/>
</dbReference>
<organism evidence="2 3">
    <name type="scientific">Sphingobium boeckii</name>
    <dbReference type="NCBI Taxonomy" id="1082345"/>
    <lineage>
        <taxon>Bacteria</taxon>
        <taxon>Pseudomonadati</taxon>
        <taxon>Pseudomonadota</taxon>
        <taxon>Alphaproteobacteria</taxon>
        <taxon>Sphingomonadales</taxon>
        <taxon>Sphingomonadaceae</taxon>
        <taxon>Sphingobium</taxon>
    </lineage>
</organism>